<gene>
    <name evidence="10" type="ORF">HMPREF0044_0028</name>
</gene>
<evidence type="ECO:0000256" key="3">
    <source>
        <dbReference type="ARBA" id="ARBA00022692"/>
    </source>
</evidence>
<comment type="caution">
    <text evidence="10">The sequence shown here is derived from an EMBL/GenBank/DDBJ whole genome shotgun (WGS) entry which is preliminary data.</text>
</comment>
<evidence type="ECO:0000256" key="4">
    <source>
        <dbReference type="ARBA" id="ARBA00022960"/>
    </source>
</evidence>
<proteinExistence type="predicted"/>
<feature type="transmembrane region" description="Helical" evidence="9">
    <location>
        <begin position="134"/>
        <end position="156"/>
    </location>
</feature>
<dbReference type="eggNOG" id="COG0728">
    <property type="taxonomic scope" value="Bacteria"/>
</dbReference>
<evidence type="ECO:0000256" key="8">
    <source>
        <dbReference type="SAM" id="MobiDB-lite"/>
    </source>
</evidence>
<feature type="transmembrane region" description="Helical" evidence="9">
    <location>
        <begin position="414"/>
        <end position="433"/>
    </location>
</feature>
<dbReference type="PANTHER" id="PTHR47019">
    <property type="entry name" value="LIPID II FLIPPASE MURJ"/>
    <property type="match status" value="1"/>
</dbReference>
<feature type="compositionally biased region" description="Basic and acidic residues" evidence="8">
    <location>
        <begin position="873"/>
        <end position="885"/>
    </location>
</feature>
<feature type="transmembrane region" description="Helical" evidence="9">
    <location>
        <begin position="379"/>
        <end position="402"/>
    </location>
</feature>
<feature type="transmembrane region" description="Helical" evidence="9">
    <location>
        <begin position="177"/>
        <end position="197"/>
    </location>
</feature>
<dbReference type="InterPro" id="IPR051050">
    <property type="entry name" value="Lipid_II_flippase_MurJ/MviN"/>
</dbReference>
<dbReference type="CDD" id="cd13123">
    <property type="entry name" value="MATE_MurJ_like"/>
    <property type="match status" value="1"/>
</dbReference>
<dbReference type="InterPro" id="IPR004268">
    <property type="entry name" value="MurJ"/>
</dbReference>
<dbReference type="GO" id="GO:0005886">
    <property type="term" value="C:plasma membrane"/>
    <property type="evidence" value="ECO:0007669"/>
    <property type="project" value="UniProtKB-SubCell"/>
</dbReference>
<feature type="transmembrane region" description="Helical" evidence="9">
    <location>
        <begin position="830"/>
        <end position="851"/>
    </location>
</feature>
<dbReference type="OrthoDB" id="9786339at2"/>
<dbReference type="GO" id="GO:0009252">
    <property type="term" value="P:peptidoglycan biosynthetic process"/>
    <property type="evidence" value="ECO:0007669"/>
    <property type="project" value="UniProtKB-KW"/>
</dbReference>
<feature type="transmembrane region" description="Helical" evidence="9">
    <location>
        <begin position="67"/>
        <end position="89"/>
    </location>
</feature>
<dbReference type="GO" id="GO:0008360">
    <property type="term" value="P:regulation of cell shape"/>
    <property type="evidence" value="ECO:0007669"/>
    <property type="project" value="UniProtKB-KW"/>
</dbReference>
<keyword evidence="11" id="KW-1185">Reference proteome</keyword>
<dbReference type="PRINTS" id="PR01806">
    <property type="entry name" value="VIRFACTRMVIN"/>
</dbReference>
<organism evidence="10 11">
    <name type="scientific">Gleimia coleocanis DSM 15436</name>
    <dbReference type="NCBI Taxonomy" id="525245"/>
    <lineage>
        <taxon>Bacteria</taxon>
        <taxon>Bacillati</taxon>
        <taxon>Actinomycetota</taxon>
        <taxon>Actinomycetes</taxon>
        <taxon>Actinomycetales</taxon>
        <taxon>Actinomycetaceae</taxon>
        <taxon>Gleimia</taxon>
    </lineage>
</organism>
<feature type="transmembrane region" description="Helical" evidence="9">
    <location>
        <begin position="257"/>
        <end position="281"/>
    </location>
</feature>
<dbReference type="RefSeq" id="WP_006547025.1">
    <property type="nucleotide sequence ID" value="NZ_DS999545.1"/>
</dbReference>
<dbReference type="HOGENOM" id="CLU_293496_0_0_11"/>
<name>C0VXY8_9ACTO</name>
<dbReference type="GO" id="GO:0015648">
    <property type="term" value="F:lipid-linked peptidoglycan transporter activity"/>
    <property type="evidence" value="ECO:0007669"/>
    <property type="project" value="TreeGrafter"/>
</dbReference>
<feature type="transmembrane region" description="Helical" evidence="9">
    <location>
        <begin position="481"/>
        <end position="506"/>
    </location>
</feature>
<evidence type="ECO:0000313" key="10">
    <source>
        <dbReference type="EMBL" id="EEH64291.1"/>
    </source>
</evidence>
<evidence type="ECO:0000256" key="7">
    <source>
        <dbReference type="ARBA" id="ARBA00023136"/>
    </source>
</evidence>
<keyword evidence="2" id="KW-1003">Cell membrane</keyword>
<dbReference type="Proteomes" id="UP000010301">
    <property type="component" value="Unassembled WGS sequence"/>
</dbReference>
<dbReference type="PANTHER" id="PTHR47019:SF1">
    <property type="entry name" value="LIPID II FLIPPASE MURJ"/>
    <property type="match status" value="1"/>
</dbReference>
<dbReference type="Pfam" id="PF03023">
    <property type="entry name" value="MurJ"/>
    <property type="match status" value="1"/>
</dbReference>
<sequence length="1035" mass="111272">MSDATAKAKAPLGDPLKSSVARSSAVMAAGTLLSRILGFVRWSLLLVAIGALAANDAFQVANNMPNMVYNLLAAGVLDAILVPQIVRAFKTTSGSDYVNRLITLAGLTLFGITIIMLLGASVLVNIFAAEMAPAWKSLAVVFSVWCLPQIFFYGLYNLLGETLNARGVFGPYTWAPVINNVIGIAGLIVFILVYGAATDVNDPTVWNASRTALLAGPATLGVIVQALILIPPLRRAGIHIRPDFKFRGAGLRSASKVTGWVFAVLLVNQVSVLSTMNIGAAANNWREITGQFAPSITAINFTYMIYMMPQSIIATSLSIAIFTRLASAVTDGRMKSVAADFHFGVRTTTILNLWSAAILGAGAIPIFQALAANATRVEISYTALALVMMLPGLASAAIVMFAQRVFFAFEDGRPVFYAVLAPTLVFVAVSWILKANLPGYLWVITVLAAEALSRLGQAGISLHLVSRRLPGVRRGLVIRDTLIYSGISIVSGLVAVGALHLVGPFAPGERYLVKFLGAAWRGVLVVVVVTLVYLLLMAVFERRGFESVLQTLGKRIPVLKRLADKIPTAVLPGGVADEADFVAEPDFFAEGADPDAPVWFNDRLAMLSNFQTATLPKLPQLDDILLEHVTAKTVPGWGQLILDQLYKFSLICQPAPLKHASGVVLENTGKFADEFDSLVELENSRVSEPVAVVDSALVSTTVKSHKLPPRPRFEHFDEVSPLPDARPVIVPEDEPEVESVSEANSLKASVGAFLAPQLTRLRSSASSVLKSARNTDSAQETPSEISVRNGIMVETLHKGTRTISQSFEFAKETVDTLQAGKKVDPTKPTIMLFAVFTFIAFVFALATLGLMPKSSFLDGSETKQQPATVKQVKPAEQKPADEPKQPEAPVLPTAPVVIESAEVISWQNDGGDIFEDTQVIYDGNADTIWVTRYFAVAELPANDTIRLLLKLKEPAQVKEINFTGLMKGGAVDVHVGDDAAKLFNNPVLSSAQMDATTNIALPEGTAGTYVGLNFRQLPKDNTGVFRIKLRDLSIK</sequence>
<evidence type="ECO:0000256" key="9">
    <source>
        <dbReference type="SAM" id="Phobius"/>
    </source>
</evidence>
<accession>C0VXY8</accession>
<keyword evidence="6 9" id="KW-1133">Transmembrane helix</keyword>
<keyword evidence="4" id="KW-0133">Cell shape</keyword>
<feature type="transmembrane region" description="Helical" evidence="9">
    <location>
        <begin position="439"/>
        <end position="460"/>
    </location>
</feature>
<comment type="subcellular location">
    <subcellularLocation>
        <location evidence="1">Cell membrane</location>
        <topology evidence="1">Multi-pass membrane protein</topology>
    </subcellularLocation>
</comment>
<evidence type="ECO:0000256" key="6">
    <source>
        <dbReference type="ARBA" id="ARBA00022989"/>
    </source>
</evidence>
<dbReference type="STRING" id="525245.HMPREF0044_0028"/>
<dbReference type="GO" id="GO:0034204">
    <property type="term" value="P:lipid translocation"/>
    <property type="evidence" value="ECO:0007669"/>
    <property type="project" value="TreeGrafter"/>
</dbReference>
<feature type="transmembrane region" description="Helical" evidence="9">
    <location>
        <begin position="518"/>
        <end position="540"/>
    </location>
</feature>
<feature type="region of interest" description="Disordered" evidence="8">
    <location>
        <begin position="859"/>
        <end position="889"/>
    </location>
</feature>
<feature type="transmembrane region" description="Helical" evidence="9">
    <location>
        <begin position="301"/>
        <end position="322"/>
    </location>
</feature>
<dbReference type="AlphaFoldDB" id="C0VXY8"/>
<feature type="transmembrane region" description="Helical" evidence="9">
    <location>
        <begin position="217"/>
        <end position="236"/>
    </location>
</feature>
<keyword evidence="7 9" id="KW-0472">Membrane</keyword>
<evidence type="ECO:0000256" key="5">
    <source>
        <dbReference type="ARBA" id="ARBA00022984"/>
    </source>
</evidence>
<keyword evidence="5" id="KW-0573">Peptidoglycan synthesis</keyword>
<evidence type="ECO:0000313" key="11">
    <source>
        <dbReference type="Proteomes" id="UP000010301"/>
    </source>
</evidence>
<feature type="transmembrane region" description="Helical" evidence="9">
    <location>
        <begin position="32"/>
        <end position="55"/>
    </location>
</feature>
<protein>
    <submittedName>
        <fullName evidence="10">Putative integral membrane protein MviN</fullName>
    </submittedName>
</protein>
<dbReference type="EMBL" id="ACFG01000004">
    <property type="protein sequence ID" value="EEH64291.1"/>
    <property type="molecule type" value="Genomic_DNA"/>
</dbReference>
<keyword evidence="3 9" id="KW-0812">Transmembrane</keyword>
<evidence type="ECO:0000256" key="2">
    <source>
        <dbReference type="ARBA" id="ARBA00022475"/>
    </source>
</evidence>
<feature type="transmembrane region" description="Helical" evidence="9">
    <location>
        <begin position="343"/>
        <end position="367"/>
    </location>
</feature>
<evidence type="ECO:0000256" key="1">
    <source>
        <dbReference type="ARBA" id="ARBA00004651"/>
    </source>
</evidence>
<reference evidence="10 11" key="1">
    <citation type="submission" date="2009-01" db="EMBL/GenBank/DDBJ databases">
        <authorList>
            <person name="Qin X."/>
            <person name="Bachman B."/>
            <person name="Battles P."/>
            <person name="Bell A."/>
            <person name="Bess C."/>
            <person name="Bickham C."/>
            <person name="Chaboub L."/>
            <person name="Chen D."/>
            <person name="Coyle M."/>
            <person name="Deiros D.R."/>
            <person name="Dinh H."/>
            <person name="Forbes L."/>
            <person name="Fowler G."/>
            <person name="Francisco L."/>
            <person name="Fu Q."/>
            <person name="Gubbala S."/>
            <person name="Hale W."/>
            <person name="Han Y."/>
            <person name="Hemphill L."/>
            <person name="Highlander S.K."/>
            <person name="Hirani K."/>
            <person name="Hogues M."/>
            <person name="Jackson L."/>
            <person name="Jakkamsetti A."/>
            <person name="Javaid M."/>
            <person name="Jiang H."/>
            <person name="Korchina V."/>
            <person name="Kovar C."/>
            <person name="Lara F."/>
            <person name="Lee S."/>
            <person name="Mata R."/>
            <person name="Mathew T."/>
            <person name="Moen C."/>
            <person name="Morales K."/>
            <person name="Munidasa M."/>
            <person name="Nazareth L."/>
            <person name="Ngo R."/>
            <person name="Nguyen L."/>
            <person name="Okwuonu G."/>
            <person name="Ongeri F."/>
            <person name="Patil S."/>
            <person name="Petrosino J."/>
            <person name="Pham C."/>
            <person name="Pham P."/>
            <person name="Pu L.-L."/>
            <person name="Puazo M."/>
            <person name="Raj R."/>
            <person name="Reid J."/>
            <person name="Rouhana J."/>
            <person name="Saada N."/>
            <person name="Shang Y."/>
            <person name="Simmons D."/>
            <person name="Thornton R."/>
            <person name="Warren J."/>
            <person name="Weissenberger G."/>
            <person name="Zhang J."/>
            <person name="Zhang L."/>
            <person name="Zhou C."/>
            <person name="Zhu D."/>
            <person name="Muzny D."/>
            <person name="Worley K."/>
            <person name="Gibbs R."/>
        </authorList>
    </citation>
    <scope>NUCLEOTIDE SEQUENCE [LARGE SCALE GENOMIC DNA]</scope>
    <source>
        <strain evidence="10 11">DSM 15436</strain>
    </source>
</reference>
<feature type="transmembrane region" description="Helical" evidence="9">
    <location>
        <begin position="101"/>
        <end position="128"/>
    </location>
</feature>